<gene>
    <name evidence="2" type="ORF">HEP81_04338</name>
</gene>
<protein>
    <recommendedName>
        <fullName evidence="4">ATP-grasp domain-containing protein</fullName>
    </recommendedName>
</protein>
<feature type="compositionally biased region" description="Low complexity" evidence="1">
    <location>
        <begin position="254"/>
        <end position="268"/>
    </location>
</feature>
<dbReference type="EMBL" id="CP051006">
    <property type="protein sequence ID" value="QNT94615.1"/>
    <property type="molecule type" value="Genomic_DNA"/>
</dbReference>
<name>A0A7H1Q2T5_9ACTN</name>
<feature type="region of interest" description="Disordered" evidence="1">
    <location>
        <begin position="232"/>
        <end position="268"/>
    </location>
</feature>
<evidence type="ECO:0000313" key="3">
    <source>
        <dbReference type="Proteomes" id="UP000516422"/>
    </source>
</evidence>
<evidence type="ECO:0008006" key="4">
    <source>
        <dbReference type="Google" id="ProtNLM"/>
    </source>
</evidence>
<dbReference type="SUPFAM" id="SSF56059">
    <property type="entry name" value="Glutathione synthetase ATP-binding domain-like"/>
    <property type="match status" value="1"/>
</dbReference>
<accession>A0A7H1Q2T5</accession>
<dbReference type="RefSeq" id="WP_051850579.1">
    <property type="nucleotide sequence ID" value="NZ_CP051006.1"/>
</dbReference>
<dbReference type="Proteomes" id="UP000516422">
    <property type="component" value="Chromosome"/>
</dbReference>
<evidence type="ECO:0000313" key="2">
    <source>
        <dbReference type="EMBL" id="QNT94615.1"/>
    </source>
</evidence>
<dbReference type="AlphaFoldDB" id="A0A7H1Q2T5"/>
<evidence type="ECO:0000256" key="1">
    <source>
        <dbReference type="SAM" id="MobiDB-lite"/>
    </source>
</evidence>
<proteinExistence type="predicted"/>
<dbReference type="KEGG" id="sgf:HEP81_04338"/>
<dbReference type="GeneID" id="91463901"/>
<organism evidence="2 3">
    <name type="scientific">Streptomyces griseofuscus</name>
    <dbReference type="NCBI Taxonomy" id="146922"/>
    <lineage>
        <taxon>Bacteria</taxon>
        <taxon>Bacillati</taxon>
        <taxon>Actinomycetota</taxon>
        <taxon>Actinomycetes</taxon>
        <taxon>Kitasatosporales</taxon>
        <taxon>Streptomycetaceae</taxon>
        <taxon>Streptomyces</taxon>
    </lineage>
</organism>
<sequence>MRRAADRGFNHRQALTEEWLRTRVLTRVSGVRFLPYQVRQMSREHLPVMLRREGRKGTARIAVDLVKVSARWRCLPFHYFRYGAYGRGMSAEAVRAFLPETVLFHRLLPHVNRDTVALDDKTSCKRILASAGIPQPELIASGDRRIGTTADGEAVSLTDVLNLARGSGRVVVKPARYSSGGSGVVIVRPGEDGFDLSTYAHQWGTWLVERHVPQHRDLVMLNPCAAEASCSSKTLPRTSSPLPAPWSPSPPPATTSTAFARSRGASASPLSYARMLKWLERAKTTVSKDVRVRSCRRSAP</sequence>
<feature type="compositionally biased region" description="Pro residues" evidence="1">
    <location>
        <begin position="242"/>
        <end position="253"/>
    </location>
</feature>
<reference evidence="2 3" key="1">
    <citation type="submission" date="2020-04" db="EMBL/GenBank/DDBJ databases">
        <title>Characterization and engineering of Streptomyces griseofuscus DSM40191 as a potential heterologous host for expression of BGCs.</title>
        <authorList>
            <person name="Gren T."/>
            <person name="Whitford C.M."/>
            <person name="Mohite O.S."/>
            <person name="Joergensen T.S."/>
            <person name="Nielsen J.B."/>
            <person name="Lee S.Y."/>
            <person name="Weber T."/>
        </authorList>
    </citation>
    <scope>NUCLEOTIDE SEQUENCE [LARGE SCALE GENOMIC DNA]</scope>
    <source>
        <strain evidence="2 3">DSM 40191</strain>
    </source>
</reference>